<dbReference type="InterPro" id="IPR050490">
    <property type="entry name" value="Bact_solute-bd_prot1"/>
</dbReference>
<dbReference type="PANTHER" id="PTHR43649">
    <property type="entry name" value="ARABINOSE-BINDING PROTEIN-RELATED"/>
    <property type="match status" value="1"/>
</dbReference>
<keyword evidence="3" id="KW-0574">Periplasm</keyword>
<dbReference type="Pfam" id="PF01547">
    <property type="entry name" value="SBP_bac_1"/>
    <property type="match status" value="1"/>
</dbReference>
<evidence type="ECO:0000256" key="2">
    <source>
        <dbReference type="ARBA" id="ARBA00008520"/>
    </source>
</evidence>
<evidence type="ECO:0000256" key="3">
    <source>
        <dbReference type="ARBA" id="ARBA00022764"/>
    </source>
</evidence>
<dbReference type="Proteomes" id="UP000654108">
    <property type="component" value="Unassembled WGS sequence"/>
</dbReference>
<dbReference type="RefSeq" id="WP_191776747.1">
    <property type="nucleotide sequence ID" value="NZ_JACYFU010000003.1"/>
</dbReference>
<dbReference type="SUPFAM" id="SSF53850">
    <property type="entry name" value="Periplasmic binding protein-like II"/>
    <property type="match status" value="1"/>
</dbReference>
<feature type="chain" id="PRO_5036988648" evidence="4">
    <location>
        <begin position="24"/>
        <end position="412"/>
    </location>
</feature>
<comment type="similarity">
    <text evidence="2">Belongs to the bacterial solute-binding protein 1 family.</text>
</comment>
<comment type="subcellular location">
    <subcellularLocation>
        <location evidence="1">Periplasm</location>
    </subcellularLocation>
</comment>
<organism evidence="5 6">
    <name type="scientific">Devosia oryzisoli</name>
    <dbReference type="NCBI Taxonomy" id="2774138"/>
    <lineage>
        <taxon>Bacteria</taxon>
        <taxon>Pseudomonadati</taxon>
        <taxon>Pseudomonadota</taxon>
        <taxon>Alphaproteobacteria</taxon>
        <taxon>Hyphomicrobiales</taxon>
        <taxon>Devosiaceae</taxon>
        <taxon>Devosia</taxon>
    </lineage>
</organism>
<comment type="caution">
    <text evidence="5">The sequence shown here is derived from an EMBL/GenBank/DDBJ whole genome shotgun (WGS) entry which is preliminary data.</text>
</comment>
<keyword evidence="6" id="KW-1185">Reference proteome</keyword>
<dbReference type="EMBL" id="JACYFU010000003">
    <property type="protein sequence ID" value="MBD8066611.1"/>
    <property type="molecule type" value="Genomic_DNA"/>
</dbReference>
<dbReference type="AlphaFoldDB" id="A0A927FV87"/>
<accession>A0A927FV87</accession>
<name>A0A927FV87_9HYPH</name>
<dbReference type="CDD" id="cd13585">
    <property type="entry name" value="PBP2_TMBP_like"/>
    <property type="match status" value="1"/>
</dbReference>
<dbReference type="PANTHER" id="PTHR43649:SF12">
    <property type="entry name" value="DIACETYLCHITOBIOSE BINDING PROTEIN DASA"/>
    <property type="match status" value="1"/>
</dbReference>
<protein>
    <submittedName>
        <fullName evidence="5">Sugar ABC transporter substrate-binding protein</fullName>
    </submittedName>
</protein>
<evidence type="ECO:0000313" key="6">
    <source>
        <dbReference type="Proteomes" id="UP000654108"/>
    </source>
</evidence>
<sequence length="412" mass="44408">MRNVTLAMLGVAVLVGWSGSVAAQTLTVSRWAGPQADAQKVLLDQYAAEHGIEIRFDAIDYGQLKQKQTLNMSTKTGEYDLIYVPEAWFGEYSEAGYLEPLTKYVENPELTGENWDMLDFSRAGMDVYSDADGALKALPYFAQTPLLVYNKTMLEEAGFEPPQTWDELLAVAKYFKEQGTGIALPFRQGSAITNVLAVLLAGNETDFFAADGKLDLTNPAVVETVNFMQDLAQYGFNGSNGWHWDEVNKVLQFGQAPLGITASGLFTALEDEDQSNVAGQLGYAPIPHNKRVAGLLQMWGWAIPADSKNKEEAFKLAAWLTSKEALTAMSEADPSFISFRQSLGSDPALAATAPWLQAANEALASGVTLPLRPAAPELLTSLATGLSSVVTDPNADVGGMLSGVQDAEAGKF</sequence>
<evidence type="ECO:0000313" key="5">
    <source>
        <dbReference type="EMBL" id="MBD8066611.1"/>
    </source>
</evidence>
<dbReference type="InterPro" id="IPR006059">
    <property type="entry name" value="SBP"/>
</dbReference>
<keyword evidence="4" id="KW-0732">Signal</keyword>
<evidence type="ECO:0000256" key="1">
    <source>
        <dbReference type="ARBA" id="ARBA00004418"/>
    </source>
</evidence>
<dbReference type="GO" id="GO:0042597">
    <property type="term" value="C:periplasmic space"/>
    <property type="evidence" value="ECO:0007669"/>
    <property type="project" value="UniProtKB-SubCell"/>
</dbReference>
<feature type="signal peptide" evidence="4">
    <location>
        <begin position="1"/>
        <end position="23"/>
    </location>
</feature>
<reference evidence="5" key="1">
    <citation type="submission" date="2020-09" db="EMBL/GenBank/DDBJ databases">
        <title>Genome seq and assembly of Devosia sp.</title>
        <authorList>
            <person name="Chhetri G."/>
        </authorList>
    </citation>
    <scope>NUCLEOTIDE SEQUENCE</scope>
    <source>
        <strain evidence="5">PTR5</strain>
    </source>
</reference>
<proteinExistence type="inferred from homology"/>
<dbReference type="Gene3D" id="3.40.190.10">
    <property type="entry name" value="Periplasmic binding protein-like II"/>
    <property type="match status" value="2"/>
</dbReference>
<gene>
    <name evidence="5" type="ORF">IC608_14140</name>
</gene>
<evidence type="ECO:0000256" key="4">
    <source>
        <dbReference type="SAM" id="SignalP"/>
    </source>
</evidence>